<proteinExistence type="predicted"/>
<sequence>MFVSRVRFAITMNGMKLRWVLFLLALVSLTWADETFLTIHLQGMKVGYVRTAVHEENVGGEVFRRTDSTTRFDAKMLGAALGLQIEGSTWNDAKGATRSMRFQVESGGRSQKIEATFLGKEIRVAVDNSGNLTTKTLDLPEDAPVTDDAVQALLTSGLSQGSSQSYYVFDPMTVTLVKTTAKLVGPVQAQVNGVEVQATLIEVSEPRAVSKVYLSAKGDLIKIEGPMGMLMIPATREEALAASEGGEFRDLASLSRIVPDKPIPNPSELRRLRLRISGVDLSRAPGDDHQSLKEEDSSWTVETHPWPFPLESEATISSAAQFAQKWVRPSMLIPSDDPNIGKLASGIIGQDSRLSSATLTVVRWVNREMSPNAGIGVLRDAREVLATKEGVCRDYAILTAALLRATGIPTRLVSGLVYQDGAFYYHAWCEVFDGKRWFGVDATRPTLLVSPGHIKLSQGSVEDAYLFTFLDGAKIEVLESLKKRPTM</sequence>
<dbReference type="InterPro" id="IPR038765">
    <property type="entry name" value="Papain-like_cys_pep_sf"/>
</dbReference>
<dbReference type="EMBL" id="AP021858">
    <property type="protein sequence ID" value="BBO24804.1"/>
    <property type="molecule type" value="Genomic_DNA"/>
</dbReference>
<dbReference type="SMART" id="SM00460">
    <property type="entry name" value="TGc"/>
    <property type="match status" value="1"/>
</dbReference>
<evidence type="ECO:0000259" key="1">
    <source>
        <dbReference type="SMART" id="SM00460"/>
    </source>
</evidence>
<dbReference type="PANTHER" id="PTHR33490">
    <property type="entry name" value="BLR5614 PROTEIN-RELATED"/>
    <property type="match status" value="1"/>
</dbReference>
<feature type="domain" description="Transglutaminase-like" evidence="1">
    <location>
        <begin position="384"/>
        <end position="444"/>
    </location>
</feature>
<accession>A0A809SFG5</accession>
<evidence type="ECO:0000313" key="2">
    <source>
        <dbReference type="EMBL" id="BBO24804.1"/>
    </source>
</evidence>
<dbReference type="Pfam" id="PF01841">
    <property type="entry name" value="Transglut_core"/>
    <property type="match status" value="1"/>
</dbReference>
<protein>
    <submittedName>
        <fullName evidence="2">Transglutaminase-like superfamily</fullName>
    </submittedName>
</protein>
<gene>
    <name evidence="2" type="ORF">NPRO_23990</name>
</gene>
<dbReference type="AlphaFoldDB" id="A0A809SFG5"/>
<dbReference type="Gene3D" id="3.10.620.30">
    <property type="match status" value="1"/>
</dbReference>
<name>A0A809SFG5_9BACT</name>
<dbReference type="SUPFAM" id="SSF54001">
    <property type="entry name" value="Cysteine proteinases"/>
    <property type="match status" value="1"/>
</dbReference>
<reference evidence="2" key="1">
    <citation type="journal article" name="DNA Res.">
        <title>The physiological potential of anammox bacteria as revealed by their core genome structure.</title>
        <authorList>
            <person name="Okubo T."/>
            <person name="Toyoda A."/>
            <person name="Fukuhara K."/>
            <person name="Uchiyama I."/>
            <person name="Harigaya Y."/>
            <person name="Kuroiwa M."/>
            <person name="Suzuki T."/>
            <person name="Murakami Y."/>
            <person name="Suwa Y."/>
            <person name="Takami H."/>
        </authorList>
    </citation>
    <scope>NUCLEOTIDE SEQUENCE</scope>
    <source>
        <strain evidence="2">317325-2</strain>
    </source>
</reference>
<organism evidence="2 3">
    <name type="scientific">Candidatus Nitrosymbiomonas proteolyticus</name>
    <dbReference type="NCBI Taxonomy" id="2608984"/>
    <lineage>
        <taxon>Bacteria</taxon>
        <taxon>Bacillati</taxon>
        <taxon>Armatimonadota</taxon>
        <taxon>Armatimonadota incertae sedis</taxon>
        <taxon>Candidatus Nitrosymbiomonas</taxon>
    </lineage>
</organism>
<dbReference type="KEGG" id="npy:NPRO_23990"/>
<dbReference type="InterPro" id="IPR002931">
    <property type="entry name" value="Transglutaminase-like"/>
</dbReference>
<evidence type="ECO:0000313" key="3">
    <source>
        <dbReference type="Proteomes" id="UP000662873"/>
    </source>
</evidence>
<dbReference type="Proteomes" id="UP000662873">
    <property type="component" value="Chromosome"/>
</dbReference>
<dbReference type="PANTHER" id="PTHR33490:SF3">
    <property type="entry name" value="CONSERVED INTEGRAL MEMBRANE PROTEIN"/>
    <property type="match status" value="1"/>
</dbReference>